<dbReference type="SUPFAM" id="SSF144083">
    <property type="entry name" value="Magnesium transport protein CorA, transmembrane region"/>
    <property type="match status" value="1"/>
</dbReference>
<dbReference type="PANTHER" id="PTHR47891:SF2">
    <property type="entry name" value="MAGNESIUM AND COBALT TRANSPORTER"/>
    <property type="match status" value="1"/>
</dbReference>
<dbReference type="SUPFAM" id="SSF143865">
    <property type="entry name" value="CorA soluble domain-like"/>
    <property type="match status" value="1"/>
</dbReference>
<dbReference type="AlphaFoldDB" id="A0A928KSB1"/>
<keyword evidence="3 6" id="KW-0812">Transmembrane</keyword>
<evidence type="ECO:0000256" key="4">
    <source>
        <dbReference type="ARBA" id="ARBA00022989"/>
    </source>
</evidence>
<gene>
    <name evidence="7" type="ORF">E7512_05660</name>
</gene>
<comment type="caution">
    <text evidence="7">The sequence shown here is derived from an EMBL/GenBank/DDBJ whole genome shotgun (WGS) entry which is preliminary data.</text>
</comment>
<dbReference type="InterPro" id="IPR002523">
    <property type="entry name" value="MgTranspt_CorA/ZnTranspt_ZntB"/>
</dbReference>
<dbReference type="RefSeq" id="WP_020071873.1">
    <property type="nucleotide sequence ID" value="NZ_SVNY01000002.1"/>
</dbReference>
<evidence type="ECO:0000256" key="1">
    <source>
        <dbReference type="ARBA" id="ARBA00004141"/>
    </source>
</evidence>
<keyword evidence="4 6" id="KW-1133">Transmembrane helix</keyword>
<dbReference type="CDD" id="cd12827">
    <property type="entry name" value="EcCorA_ZntB-like_u2"/>
    <property type="match status" value="1"/>
</dbReference>
<evidence type="ECO:0000256" key="3">
    <source>
        <dbReference type="ARBA" id="ARBA00022692"/>
    </source>
</evidence>
<dbReference type="EMBL" id="SVNY01000002">
    <property type="protein sequence ID" value="MBE6833058.1"/>
    <property type="molecule type" value="Genomic_DNA"/>
</dbReference>
<keyword evidence="5 6" id="KW-0472">Membrane</keyword>
<dbReference type="GO" id="GO:0016020">
    <property type="term" value="C:membrane"/>
    <property type="evidence" value="ECO:0007669"/>
    <property type="project" value="UniProtKB-SubCell"/>
</dbReference>
<proteinExistence type="inferred from homology"/>
<evidence type="ECO:0000313" key="8">
    <source>
        <dbReference type="Proteomes" id="UP000754750"/>
    </source>
</evidence>
<dbReference type="PANTHER" id="PTHR47891">
    <property type="entry name" value="TRANSPORTER-RELATED"/>
    <property type="match status" value="1"/>
</dbReference>
<name>A0A928KSB1_9FIRM</name>
<comment type="similarity">
    <text evidence="2">Belongs to the CorA metal ion transporter (MIT) (TC 1.A.35) family.</text>
</comment>
<evidence type="ECO:0000313" key="7">
    <source>
        <dbReference type="EMBL" id="MBE6833058.1"/>
    </source>
</evidence>
<dbReference type="Gene3D" id="1.20.58.340">
    <property type="entry name" value="Magnesium transport protein CorA, transmembrane region"/>
    <property type="match status" value="2"/>
</dbReference>
<dbReference type="Pfam" id="PF01544">
    <property type="entry name" value="CorA"/>
    <property type="match status" value="1"/>
</dbReference>
<dbReference type="Gene3D" id="3.30.460.20">
    <property type="entry name" value="CorA soluble domain-like"/>
    <property type="match status" value="1"/>
</dbReference>
<dbReference type="InterPro" id="IPR045863">
    <property type="entry name" value="CorA_TM1_TM2"/>
</dbReference>
<dbReference type="GO" id="GO:0046873">
    <property type="term" value="F:metal ion transmembrane transporter activity"/>
    <property type="evidence" value="ECO:0007669"/>
    <property type="project" value="InterPro"/>
</dbReference>
<sequence>MLSYYKTIDGKIRLIPEYEPGCWIHCIAPKDEEINGLIRDFSIEPDFFRAATDEEESSHIDSEDGNTLIIIDIPSVEKTEDGLVYTTMPLGIIMTEKSVITIVTRENPLLNEFSEGVVKGVQTNLKTRFILNIMLRVATRYLQYLKQIDKISMQVEAELRKSMKNSELFHLLSIQKSLVYFSSSLKANEITIEKIMRGRAVRLYEEDQDLLEDVLIEVKQAIEMSNIHLNILSGTMDAFASIISNNLNIVMKVLASITLIISIPTVISSMYGMNVDGLPIAQFWFPVAMAVVCMAAAAYFLRKKNML</sequence>
<comment type="subcellular location">
    <subcellularLocation>
        <location evidence="1">Membrane</location>
        <topology evidence="1">Multi-pass membrane protein</topology>
    </subcellularLocation>
</comment>
<protein>
    <submittedName>
        <fullName evidence="7">Magnesium transporter CorA family protein</fullName>
    </submittedName>
</protein>
<feature type="transmembrane region" description="Helical" evidence="6">
    <location>
        <begin position="249"/>
        <end position="271"/>
    </location>
</feature>
<organism evidence="7 8">
    <name type="scientific">Faecalispora sporosphaeroides</name>
    <dbReference type="NCBI Taxonomy" id="1549"/>
    <lineage>
        <taxon>Bacteria</taxon>
        <taxon>Bacillati</taxon>
        <taxon>Bacillota</taxon>
        <taxon>Clostridia</taxon>
        <taxon>Eubacteriales</taxon>
        <taxon>Oscillospiraceae</taxon>
        <taxon>Faecalispora</taxon>
    </lineage>
</organism>
<reference evidence="7" key="1">
    <citation type="submission" date="2019-04" db="EMBL/GenBank/DDBJ databases">
        <title>Evolution of Biomass-Degrading Anaerobic Consortia Revealed by Metagenomics.</title>
        <authorList>
            <person name="Peng X."/>
        </authorList>
    </citation>
    <scope>NUCLEOTIDE SEQUENCE</scope>
    <source>
        <strain evidence="7">SIG551</strain>
    </source>
</reference>
<dbReference type="InterPro" id="IPR045861">
    <property type="entry name" value="CorA_cytoplasmic_dom"/>
</dbReference>
<dbReference type="InterPro" id="IPR047199">
    <property type="entry name" value="CorA-like"/>
</dbReference>
<accession>A0A928KSB1</accession>
<evidence type="ECO:0000256" key="2">
    <source>
        <dbReference type="ARBA" id="ARBA00009765"/>
    </source>
</evidence>
<evidence type="ECO:0000256" key="5">
    <source>
        <dbReference type="ARBA" id="ARBA00023136"/>
    </source>
</evidence>
<evidence type="ECO:0000256" key="6">
    <source>
        <dbReference type="SAM" id="Phobius"/>
    </source>
</evidence>
<dbReference type="Proteomes" id="UP000754750">
    <property type="component" value="Unassembled WGS sequence"/>
</dbReference>
<feature type="transmembrane region" description="Helical" evidence="6">
    <location>
        <begin position="283"/>
        <end position="301"/>
    </location>
</feature>